<evidence type="ECO:0000313" key="2">
    <source>
        <dbReference type="EMBL" id="QED88057.1"/>
    </source>
</evidence>
<feature type="compositionally biased region" description="Basic residues" evidence="1">
    <location>
        <begin position="47"/>
        <end position="66"/>
    </location>
</feature>
<protein>
    <submittedName>
        <fullName evidence="2">Transposase</fullName>
    </submittedName>
</protein>
<proteinExistence type="predicted"/>
<name>A0A5B9BGX1_9ACTN</name>
<evidence type="ECO:0000256" key="1">
    <source>
        <dbReference type="SAM" id="MobiDB-lite"/>
    </source>
</evidence>
<sequence length="228" mass="25426">MTVDDVSHEGLRILLRERRRLLSTAEDLGDLTRSGLRGQEGPDRTSRRNRRQQGHTRGRRTRRRLLQGRVRAASDAPPGPTVGCRYLRSLHPLETRIAIVCNNFSPHLTTKSCQRVGTWAAANSVEIAYTPTNSSWLHRIEAQFTTLRYFTLDGTDHATHKEQGSMISRYIIWRNRHGDDQRLRAVVERGLSDVRIWLVVGGDAGVSVRAGACGGGGGRIGRVRASVA</sequence>
<accession>A0A5B9BGX1</accession>
<feature type="region of interest" description="Disordered" evidence="1">
    <location>
        <begin position="32"/>
        <end position="78"/>
    </location>
</feature>
<organism evidence="2">
    <name type="scientific">Streptomyces hawaiiensis</name>
    <dbReference type="NCBI Taxonomy" id="67305"/>
    <lineage>
        <taxon>Bacteria</taxon>
        <taxon>Bacillati</taxon>
        <taxon>Actinomycetota</taxon>
        <taxon>Actinomycetes</taxon>
        <taxon>Kitasatosporales</taxon>
        <taxon>Streptomycetaceae</taxon>
        <taxon>Streptomyces</taxon>
    </lineage>
</organism>
<reference evidence="2" key="1">
    <citation type="journal article" date="2019" name="Appl. Environ. Microbiol.">
        <title>The ADEP biosynthetic gene cluster in Streptomyces hawaiiensis NRRL 15010 reveals an accessory clpP gene as a novel antibiotic resistance factor.</title>
        <authorList>
            <person name="Thomy D."/>
            <person name="Culp E."/>
            <person name="Adamek M."/>
            <person name="Cheng E.Y."/>
            <person name="Ziemert N."/>
            <person name="Wright G.D."/>
            <person name="Sass P."/>
            <person name="Brotz-Oesterhelt H."/>
        </authorList>
    </citation>
    <scope>NUCLEOTIDE SEQUENCE</scope>
    <source>
        <strain evidence="2">NRRL 15010</strain>
    </source>
</reference>
<dbReference type="AlphaFoldDB" id="A0A5B9BGX1"/>
<dbReference type="EMBL" id="MK047367">
    <property type="protein sequence ID" value="QED88057.1"/>
    <property type="molecule type" value="Genomic_DNA"/>
</dbReference>